<feature type="transmembrane region" description="Helical" evidence="1">
    <location>
        <begin position="25"/>
        <end position="46"/>
    </location>
</feature>
<comment type="caution">
    <text evidence="2">The sequence shown here is derived from an EMBL/GenBank/DDBJ whole genome shotgun (WGS) entry which is preliminary data.</text>
</comment>
<accession>A0A8J5V323</accession>
<dbReference type="EMBL" id="JAAALK010000714">
    <property type="protein sequence ID" value="KAG8044371.1"/>
    <property type="molecule type" value="Genomic_DNA"/>
</dbReference>
<dbReference type="AlphaFoldDB" id="A0A8J5V323"/>
<proteinExistence type="predicted"/>
<keyword evidence="1" id="KW-1133">Transmembrane helix</keyword>
<organism evidence="2 3">
    <name type="scientific">Zizania palustris</name>
    <name type="common">Northern wild rice</name>
    <dbReference type="NCBI Taxonomy" id="103762"/>
    <lineage>
        <taxon>Eukaryota</taxon>
        <taxon>Viridiplantae</taxon>
        <taxon>Streptophyta</taxon>
        <taxon>Embryophyta</taxon>
        <taxon>Tracheophyta</taxon>
        <taxon>Spermatophyta</taxon>
        <taxon>Magnoliopsida</taxon>
        <taxon>Liliopsida</taxon>
        <taxon>Poales</taxon>
        <taxon>Poaceae</taxon>
        <taxon>BOP clade</taxon>
        <taxon>Oryzoideae</taxon>
        <taxon>Oryzeae</taxon>
        <taxon>Zizaniinae</taxon>
        <taxon>Zizania</taxon>
    </lineage>
</organism>
<dbReference type="Proteomes" id="UP000729402">
    <property type="component" value="Unassembled WGS sequence"/>
</dbReference>
<evidence type="ECO:0000313" key="2">
    <source>
        <dbReference type="EMBL" id="KAG8044371.1"/>
    </source>
</evidence>
<keyword evidence="1" id="KW-0472">Membrane</keyword>
<reference evidence="2" key="2">
    <citation type="submission" date="2021-02" db="EMBL/GenBank/DDBJ databases">
        <authorList>
            <person name="Kimball J.A."/>
            <person name="Haas M.W."/>
            <person name="Macchietto M."/>
            <person name="Kono T."/>
            <person name="Duquette J."/>
            <person name="Shao M."/>
        </authorList>
    </citation>
    <scope>NUCLEOTIDE SEQUENCE</scope>
    <source>
        <tissue evidence="2">Fresh leaf tissue</tissue>
    </source>
</reference>
<protein>
    <submittedName>
        <fullName evidence="2">Uncharacterized protein</fullName>
    </submittedName>
</protein>
<gene>
    <name evidence="2" type="ORF">GUJ93_ZPchr0252g33446</name>
</gene>
<evidence type="ECO:0000256" key="1">
    <source>
        <dbReference type="SAM" id="Phobius"/>
    </source>
</evidence>
<sequence>MAVSLGSPILKSYKYSGWRLELEGLFLNLFIFFLGVHLAVAVSGLVGSDFTILACNEDACPSALHPAPSCSCSCS</sequence>
<name>A0A8J5V323_ZIZPA</name>
<keyword evidence="3" id="KW-1185">Reference proteome</keyword>
<reference evidence="2" key="1">
    <citation type="journal article" date="2021" name="bioRxiv">
        <title>Whole Genome Assembly and Annotation of Northern Wild Rice, Zizania palustris L., Supports a Whole Genome Duplication in the Zizania Genus.</title>
        <authorList>
            <person name="Haas M."/>
            <person name="Kono T."/>
            <person name="Macchietto M."/>
            <person name="Millas R."/>
            <person name="McGilp L."/>
            <person name="Shao M."/>
            <person name="Duquette J."/>
            <person name="Hirsch C.N."/>
            <person name="Kimball J."/>
        </authorList>
    </citation>
    <scope>NUCLEOTIDE SEQUENCE</scope>
    <source>
        <tissue evidence="2">Fresh leaf tissue</tissue>
    </source>
</reference>
<evidence type="ECO:0000313" key="3">
    <source>
        <dbReference type="Proteomes" id="UP000729402"/>
    </source>
</evidence>
<keyword evidence="1" id="KW-0812">Transmembrane</keyword>